<sequence>MNAFDLDYMNNVMLSEQKVEYPEWVATEKFYNCENFGRIFAGREPLISSLFGRKRGK</sequence>
<organism evidence="1 2">
    <name type="scientific">Eisenbergiella tayi</name>
    <dbReference type="NCBI Taxonomy" id="1432052"/>
    <lineage>
        <taxon>Bacteria</taxon>
        <taxon>Bacillati</taxon>
        <taxon>Bacillota</taxon>
        <taxon>Clostridia</taxon>
        <taxon>Lachnospirales</taxon>
        <taxon>Lachnospiraceae</taxon>
        <taxon>Eisenbergiella</taxon>
    </lineage>
</organism>
<gene>
    <name evidence="1" type="ORF">BEH84_00245</name>
</gene>
<proteinExistence type="predicted"/>
<dbReference type="RefSeq" id="WP_169897323.1">
    <property type="nucleotide sequence ID" value="NZ_DBFYTC010000087.1"/>
</dbReference>
<accession>A0A1E3AVI3</accession>
<name>A0A1E3AVI3_9FIRM</name>
<dbReference type="AlphaFoldDB" id="A0A1E3AVI3"/>
<evidence type="ECO:0000313" key="1">
    <source>
        <dbReference type="EMBL" id="ODM12531.1"/>
    </source>
</evidence>
<dbReference type="Proteomes" id="UP000095003">
    <property type="component" value="Unassembled WGS sequence"/>
</dbReference>
<comment type="caution">
    <text evidence="1">The sequence shown here is derived from an EMBL/GenBank/DDBJ whole genome shotgun (WGS) entry which is preliminary data.</text>
</comment>
<evidence type="ECO:0000313" key="2">
    <source>
        <dbReference type="Proteomes" id="UP000095003"/>
    </source>
</evidence>
<dbReference type="EMBL" id="MCGI01000001">
    <property type="protein sequence ID" value="ODM12531.1"/>
    <property type="molecule type" value="Genomic_DNA"/>
</dbReference>
<reference evidence="1 2" key="1">
    <citation type="submission" date="2016-07" db="EMBL/GenBank/DDBJ databases">
        <title>Characterization of isolates of Eisenbergiella tayi derived from blood cultures, using whole genome sequencing.</title>
        <authorList>
            <person name="Burdz T."/>
            <person name="Wiebe D."/>
            <person name="Huynh C."/>
            <person name="Bernard K."/>
        </authorList>
    </citation>
    <scope>NUCLEOTIDE SEQUENCE [LARGE SCALE GENOMIC DNA]</scope>
    <source>
        <strain evidence="1 2">NML 120489</strain>
    </source>
</reference>
<dbReference type="GeneID" id="93305329"/>
<protein>
    <submittedName>
        <fullName evidence="1">Uncharacterized protein</fullName>
    </submittedName>
</protein>